<accession>A0A5B7DQ83</accession>
<gene>
    <name evidence="1" type="ORF">E2C01_016162</name>
</gene>
<evidence type="ECO:0000313" key="2">
    <source>
        <dbReference type="Proteomes" id="UP000324222"/>
    </source>
</evidence>
<comment type="caution">
    <text evidence="1">The sequence shown here is derived from an EMBL/GenBank/DDBJ whole genome shotgun (WGS) entry which is preliminary data.</text>
</comment>
<proteinExistence type="predicted"/>
<keyword evidence="2" id="KW-1185">Reference proteome</keyword>
<dbReference type="EMBL" id="VSRR010001169">
    <property type="protein sequence ID" value="MPC23123.1"/>
    <property type="molecule type" value="Genomic_DNA"/>
</dbReference>
<reference evidence="1 2" key="1">
    <citation type="submission" date="2019-05" db="EMBL/GenBank/DDBJ databases">
        <title>Another draft genome of Portunus trituberculatus and its Hox gene families provides insights of decapod evolution.</title>
        <authorList>
            <person name="Jeong J.-H."/>
            <person name="Song I."/>
            <person name="Kim S."/>
            <person name="Choi T."/>
            <person name="Kim D."/>
            <person name="Ryu S."/>
            <person name="Kim W."/>
        </authorList>
    </citation>
    <scope>NUCLEOTIDE SEQUENCE [LARGE SCALE GENOMIC DNA]</scope>
    <source>
        <tissue evidence="1">Muscle</tissue>
    </source>
</reference>
<name>A0A5B7DQ83_PORTR</name>
<evidence type="ECO:0000313" key="1">
    <source>
        <dbReference type="EMBL" id="MPC23123.1"/>
    </source>
</evidence>
<dbReference type="Proteomes" id="UP000324222">
    <property type="component" value="Unassembled WGS sequence"/>
</dbReference>
<organism evidence="1 2">
    <name type="scientific">Portunus trituberculatus</name>
    <name type="common">Swimming crab</name>
    <name type="synonym">Neptunus trituberculatus</name>
    <dbReference type="NCBI Taxonomy" id="210409"/>
    <lineage>
        <taxon>Eukaryota</taxon>
        <taxon>Metazoa</taxon>
        <taxon>Ecdysozoa</taxon>
        <taxon>Arthropoda</taxon>
        <taxon>Crustacea</taxon>
        <taxon>Multicrustacea</taxon>
        <taxon>Malacostraca</taxon>
        <taxon>Eumalacostraca</taxon>
        <taxon>Eucarida</taxon>
        <taxon>Decapoda</taxon>
        <taxon>Pleocyemata</taxon>
        <taxon>Brachyura</taxon>
        <taxon>Eubrachyura</taxon>
        <taxon>Portunoidea</taxon>
        <taxon>Portunidae</taxon>
        <taxon>Portuninae</taxon>
        <taxon>Portunus</taxon>
    </lineage>
</organism>
<sequence>MTSQGHPPGTRVTGAREQTWLLRILVYYQYKGPSALNRGKKSASFSEALCPAASPGYTRVTFASRGAAFLLGS</sequence>
<protein>
    <submittedName>
        <fullName evidence="1">Uncharacterized protein</fullName>
    </submittedName>
</protein>
<dbReference type="AlphaFoldDB" id="A0A5B7DQ83"/>